<feature type="transmembrane region" description="Helical" evidence="1">
    <location>
        <begin position="12"/>
        <end position="33"/>
    </location>
</feature>
<dbReference type="AlphaFoldDB" id="A0AB39WS35"/>
<evidence type="ECO:0000256" key="1">
    <source>
        <dbReference type="SAM" id="Phobius"/>
    </source>
</evidence>
<keyword evidence="1" id="KW-0472">Membrane</keyword>
<name>A0AB39WS35_9PSED</name>
<evidence type="ECO:0008006" key="3">
    <source>
        <dbReference type="Google" id="ProtNLM"/>
    </source>
</evidence>
<keyword evidence="1" id="KW-1133">Transmembrane helix</keyword>
<sequence length="292" mass="33823">MIEFSDPEVQSALIAAAVTLFVLVLQAFTKPLWERHFHRFKLESEYKNDQRKKVRGAISKHKVPLLNAAEYLNHRLWNFSENAHLGWHVANSGVVARDQYYLQSFCYRFLLFFAICSKVDLDLVFLDSTESTSKDLEFLKYLRLFQQFFCDAGIFKGLNYDDSKDTDHFFGDDFRGIISKIEGSDGFISFSEFKARINEEDFQRIVGYISGVSIDRSCKRWYVLNGFHFALMSFLNDYGYDFQKTAQPKISKLAKGLPKNLLINNVERFAGRISLGKNKSVREVIKAMSEVN</sequence>
<protein>
    <recommendedName>
        <fullName evidence="3">DUF262 domain-containing protein</fullName>
    </recommendedName>
</protein>
<dbReference type="RefSeq" id="WP_369781511.1">
    <property type="nucleotide sequence ID" value="NZ_CP165623.1"/>
</dbReference>
<evidence type="ECO:0000313" key="2">
    <source>
        <dbReference type="EMBL" id="XDV03895.1"/>
    </source>
</evidence>
<reference evidence="2" key="1">
    <citation type="submission" date="2024-07" db="EMBL/GenBank/DDBJ databases">
        <authorList>
            <person name="Biller S.J."/>
        </authorList>
    </citation>
    <scope>NUCLEOTIDE SEQUENCE</scope>
    <source>
        <strain evidence="2">WC2401</strain>
    </source>
</reference>
<accession>A0AB39WS35</accession>
<dbReference type="EMBL" id="CP165623">
    <property type="protein sequence ID" value="XDV03895.1"/>
    <property type="molecule type" value="Genomic_DNA"/>
</dbReference>
<gene>
    <name evidence="2" type="ORF">AB3G35_12380</name>
</gene>
<organism evidence="2">
    <name type="scientific">Pseudomonas sp. WC2401</name>
    <dbReference type="NCBI Taxonomy" id="3234143"/>
    <lineage>
        <taxon>Bacteria</taxon>
        <taxon>Pseudomonadati</taxon>
        <taxon>Pseudomonadota</taxon>
        <taxon>Gammaproteobacteria</taxon>
        <taxon>Pseudomonadales</taxon>
        <taxon>Pseudomonadaceae</taxon>
        <taxon>Pseudomonas</taxon>
    </lineage>
</organism>
<keyword evidence="1" id="KW-0812">Transmembrane</keyword>
<proteinExistence type="predicted"/>